<dbReference type="RefSeq" id="WP_258883337.1">
    <property type="nucleotide sequence ID" value="NZ_JAECZE010000002.1"/>
</dbReference>
<evidence type="ECO:0000313" key="8">
    <source>
        <dbReference type="Proteomes" id="UP001271725"/>
    </source>
</evidence>
<evidence type="ECO:0000256" key="2">
    <source>
        <dbReference type="ARBA" id="ARBA00022475"/>
    </source>
</evidence>
<evidence type="ECO:0000256" key="6">
    <source>
        <dbReference type="SAM" id="Phobius"/>
    </source>
</evidence>
<gene>
    <name evidence="7" type="ORF">SJ265_02565</name>
</gene>
<name>A0AAW9EJJ9_9ENTR</name>
<proteinExistence type="predicted"/>
<feature type="transmembrane region" description="Helical" evidence="6">
    <location>
        <begin position="83"/>
        <end position="108"/>
    </location>
</feature>
<feature type="transmembrane region" description="Helical" evidence="6">
    <location>
        <begin position="215"/>
        <end position="235"/>
    </location>
</feature>
<organism evidence="7 8">
    <name type="scientific">Citrobacter portucalensis</name>
    <dbReference type="NCBI Taxonomy" id="1639133"/>
    <lineage>
        <taxon>Bacteria</taxon>
        <taxon>Pseudomonadati</taxon>
        <taxon>Pseudomonadota</taxon>
        <taxon>Gammaproteobacteria</taxon>
        <taxon>Enterobacterales</taxon>
        <taxon>Enterobacteriaceae</taxon>
        <taxon>Citrobacter</taxon>
        <taxon>Citrobacter freundii complex</taxon>
    </lineage>
</organism>
<comment type="subcellular location">
    <subcellularLocation>
        <location evidence="1">Cell membrane</location>
        <topology evidence="1">Multi-pass membrane protein</topology>
    </subcellularLocation>
</comment>
<feature type="transmembrane region" description="Helical" evidence="6">
    <location>
        <begin position="185"/>
        <end position="203"/>
    </location>
</feature>
<dbReference type="PANTHER" id="PTHR30250:SF26">
    <property type="entry name" value="PSMA PROTEIN"/>
    <property type="match status" value="1"/>
</dbReference>
<evidence type="ECO:0000256" key="3">
    <source>
        <dbReference type="ARBA" id="ARBA00022692"/>
    </source>
</evidence>
<keyword evidence="5 6" id="KW-0472">Membrane</keyword>
<dbReference type="AlphaFoldDB" id="A0AAW9EJJ9"/>
<feature type="transmembrane region" description="Helical" evidence="6">
    <location>
        <begin position="39"/>
        <end position="62"/>
    </location>
</feature>
<dbReference type="InterPro" id="IPR002797">
    <property type="entry name" value="Polysacc_synth"/>
</dbReference>
<accession>A0AAW9EJJ9</accession>
<dbReference type="CDD" id="cd13128">
    <property type="entry name" value="MATE_Wzx_like"/>
    <property type="match status" value="1"/>
</dbReference>
<keyword evidence="4 6" id="KW-1133">Transmembrane helix</keyword>
<feature type="transmembrane region" description="Helical" evidence="6">
    <location>
        <begin position="299"/>
        <end position="322"/>
    </location>
</feature>
<dbReference type="Proteomes" id="UP001271725">
    <property type="component" value="Unassembled WGS sequence"/>
</dbReference>
<comment type="caution">
    <text evidence="7">The sequence shown here is derived from an EMBL/GenBank/DDBJ whole genome shotgun (WGS) entry which is preliminary data.</text>
</comment>
<dbReference type="PANTHER" id="PTHR30250">
    <property type="entry name" value="PST FAMILY PREDICTED COLANIC ACID TRANSPORTER"/>
    <property type="match status" value="1"/>
</dbReference>
<evidence type="ECO:0000256" key="1">
    <source>
        <dbReference type="ARBA" id="ARBA00004651"/>
    </source>
</evidence>
<keyword evidence="2" id="KW-1003">Cell membrane</keyword>
<evidence type="ECO:0000313" key="7">
    <source>
        <dbReference type="EMBL" id="MDX7146678.1"/>
    </source>
</evidence>
<dbReference type="GO" id="GO:0005886">
    <property type="term" value="C:plasma membrane"/>
    <property type="evidence" value="ECO:0007669"/>
    <property type="project" value="UniProtKB-SubCell"/>
</dbReference>
<evidence type="ECO:0000256" key="4">
    <source>
        <dbReference type="ARBA" id="ARBA00022989"/>
    </source>
</evidence>
<evidence type="ECO:0000256" key="5">
    <source>
        <dbReference type="ARBA" id="ARBA00023136"/>
    </source>
</evidence>
<reference evidence="7" key="1">
    <citation type="submission" date="2023-11" db="EMBL/GenBank/DDBJ databases">
        <title>Detection of rare carbapenemases in Enterobacterales - comparison of two colorimetric and two CIM-based carbapenemase assays.</title>
        <authorList>
            <person name="Schaffarczyk L."/>
            <person name="Noster J."/>
            <person name="Stelzer Y."/>
            <person name="Sattler J."/>
            <person name="Gatermann S."/>
            <person name="Hamprecht A."/>
        </authorList>
    </citation>
    <scope>NUCLEOTIDE SEQUENCE</scope>
    <source>
        <strain evidence="7">CIM-Carb-133</strain>
    </source>
</reference>
<dbReference type="Pfam" id="PF01943">
    <property type="entry name" value="Polysacc_synt"/>
    <property type="match status" value="1"/>
</dbReference>
<protein>
    <submittedName>
        <fullName evidence="7">Flippase</fullName>
    </submittedName>
</protein>
<dbReference type="EMBL" id="JAXABJ010000001">
    <property type="protein sequence ID" value="MDX7146678.1"/>
    <property type="molecule type" value="Genomic_DNA"/>
</dbReference>
<feature type="transmembrane region" description="Helical" evidence="6">
    <location>
        <begin position="241"/>
        <end position="257"/>
    </location>
</feature>
<keyword evidence="3 6" id="KW-0812">Transmembrane</keyword>
<feature type="transmembrane region" description="Helical" evidence="6">
    <location>
        <begin position="334"/>
        <end position="353"/>
    </location>
</feature>
<feature type="transmembrane region" description="Helical" evidence="6">
    <location>
        <begin position="120"/>
        <end position="139"/>
    </location>
</feature>
<feature type="transmembrane region" description="Helical" evidence="6">
    <location>
        <begin position="160"/>
        <end position="179"/>
    </location>
</feature>
<feature type="transmembrane region" description="Helical" evidence="6">
    <location>
        <begin position="12"/>
        <end position="33"/>
    </location>
</feature>
<dbReference type="InterPro" id="IPR050833">
    <property type="entry name" value="Poly_Biosynth_Transport"/>
</dbReference>
<sequence>MSLIKNSLWNLAGYAIPSLIAVPALGLLARYLGVERFGIFTLALAIVGYASIFDAGLTRAVVREIAIYKKDKNEINNIISSSSVCVAILGIIGAATIILCSDTIVLMLKVSTQYYSEVHLSIKILGLTLPFFLLTQVWCSILEGYERFGTLNIQKSVSSSLLMGLPALFVILLHSSLVYAIVGLLVGRLCSLIIIFYVCRGSIISAGWRVKKKTLLRMIGFGGWITVSNIISPVMAYFDRFVLSYFLGAGTVALYTVPSEAVSRLTIFPGALARTVFPRLSQADSFDFYYHIYTRSQRVMLVLCLPIVLVGVFFSTPILTLWMGTEYAGEPSVILKILLVGFLFNSLAQIPFCSIQAFGKAKVTALIHLLEVVPYFLLFYFLMINYSFVGAAIAWSVRMFFDYLVLMCSNKYLMKKRNGHMTFK</sequence>